<comment type="caution">
    <text evidence="2">The sequence shown here is derived from an EMBL/GenBank/DDBJ whole genome shotgun (WGS) entry which is preliminary data.</text>
</comment>
<dbReference type="SUPFAM" id="SSF47413">
    <property type="entry name" value="lambda repressor-like DNA-binding domains"/>
    <property type="match status" value="1"/>
</dbReference>
<dbReference type="InterPro" id="IPR001387">
    <property type="entry name" value="Cro/C1-type_HTH"/>
</dbReference>
<organism evidence="2 3">
    <name type="scientific">Methylomonas lenta</name>
    <dbReference type="NCBI Taxonomy" id="980561"/>
    <lineage>
        <taxon>Bacteria</taxon>
        <taxon>Pseudomonadati</taxon>
        <taxon>Pseudomonadota</taxon>
        <taxon>Gammaproteobacteria</taxon>
        <taxon>Methylococcales</taxon>
        <taxon>Methylococcaceae</taxon>
        <taxon>Methylomonas</taxon>
    </lineage>
</organism>
<dbReference type="GO" id="GO:0003677">
    <property type="term" value="F:DNA binding"/>
    <property type="evidence" value="ECO:0007669"/>
    <property type="project" value="InterPro"/>
</dbReference>
<feature type="domain" description="HTH cro/C1-type" evidence="1">
    <location>
        <begin position="34"/>
        <end position="65"/>
    </location>
</feature>
<sequence length="65" mass="7270">MTKINTLHTKWMQDKAYKEAYDTLEDEFALAATLIEARSRAGLTQGELAERMHTTQSAVARIEGG</sequence>
<dbReference type="OrthoDB" id="9792093at2"/>
<accession>A0A177NPW1</accession>
<dbReference type="EMBL" id="LUUI01000054">
    <property type="protein sequence ID" value="OAI20128.1"/>
    <property type="molecule type" value="Genomic_DNA"/>
</dbReference>
<dbReference type="Gene3D" id="1.10.260.40">
    <property type="entry name" value="lambda repressor-like DNA-binding domains"/>
    <property type="match status" value="1"/>
</dbReference>
<dbReference type="AlphaFoldDB" id="A0A177NPW1"/>
<dbReference type="CDD" id="cd00093">
    <property type="entry name" value="HTH_XRE"/>
    <property type="match status" value="1"/>
</dbReference>
<dbReference type="RefSeq" id="WP_066978257.1">
    <property type="nucleotide sequence ID" value="NZ_LUUI01000054.1"/>
</dbReference>
<protein>
    <submittedName>
        <fullName evidence="2">Transcriptional regulator</fullName>
    </submittedName>
</protein>
<feature type="non-terminal residue" evidence="2">
    <location>
        <position position="65"/>
    </location>
</feature>
<dbReference type="Pfam" id="PF13560">
    <property type="entry name" value="HTH_31"/>
    <property type="match status" value="1"/>
</dbReference>
<reference evidence="2 3" key="1">
    <citation type="submission" date="2016-03" db="EMBL/GenBank/DDBJ databases">
        <authorList>
            <person name="Ploux O."/>
        </authorList>
    </citation>
    <scope>NUCLEOTIDE SEQUENCE [LARGE SCALE GENOMIC DNA]</scope>
    <source>
        <strain evidence="2 3">R-45370</strain>
    </source>
</reference>
<evidence type="ECO:0000313" key="2">
    <source>
        <dbReference type="EMBL" id="OAI20128.1"/>
    </source>
</evidence>
<proteinExistence type="predicted"/>
<gene>
    <name evidence="2" type="ORF">A1359_21375</name>
</gene>
<dbReference type="Proteomes" id="UP000078476">
    <property type="component" value="Unassembled WGS sequence"/>
</dbReference>
<name>A0A177NPW1_9GAMM</name>
<keyword evidence="3" id="KW-1185">Reference proteome</keyword>
<dbReference type="PROSITE" id="PS50943">
    <property type="entry name" value="HTH_CROC1"/>
    <property type="match status" value="1"/>
</dbReference>
<evidence type="ECO:0000259" key="1">
    <source>
        <dbReference type="PROSITE" id="PS50943"/>
    </source>
</evidence>
<dbReference type="STRING" id="980561.A1359_21375"/>
<evidence type="ECO:0000313" key="3">
    <source>
        <dbReference type="Proteomes" id="UP000078476"/>
    </source>
</evidence>
<dbReference type="InterPro" id="IPR010982">
    <property type="entry name" value="Lambda_DNA-bd_dom_sf"/>
</dbReference>